<dbReference type="AlphaFoldDB" id="A0A934V169"/>
<name>A0A934V169_9PROT</name>
<dbReference type="Proteomes" id="UP000778970">
    <property type="component" value="Unassembled WGS sequence"/>
</dbReference>
<accession>A0A934V169</accession>
<reference evidence="1" key="2">
    <citation type="journal article" date="2020" name="Microorganisms">
        <title>Osmotic Adaptation and Compatible Solute Biosynthesis of Phototrophic Bacteria as Revealed from Genome Analyses.</title>
        <authorList>
            <person name="Imhoff J.F."/>
            <person name="Rahn T."/>
            <person name="Kunzel S."/>
            <person name="Keller A."/>
            <person name="Neulinger S.C."/>
        </authorList>
    </citation>
    <scope>NUCLEOTIDE SEQUENCE</scope>
    <source>
        <strain evidence="1">DSM 9154</strain>
    </source>
</reference>
<dbReference type="RefSeq" id="WP_027288618.1">
    <property type="nucleotide sequence ID" value="NZ_NRRE01000027.1"/>
</dbReference>
<evidence type="ECO:0000313" key="2">
    <source>
        <dbReference type="Proteomes" id="UP000778970"/>
    </source>
</evidence>
<organism evidence="1 2">
    <name type="scientific">Rhodovibrio salinarum</name>
    <dbReference type="NCBI Taxonomy" id="1087"/>
    <lineage>
        <taxon>Bacteria</taxon>
        <taxon>Pseudomonadati</taxon>
        <taxon>Pseudomonadota</taxon>
        <taxon>Alphaproteobacteria</taxon>
        <taxon>Rhodospirillales</taxon>
        <taxon>Rhodovibrionaceae</taxon>
        <taxon>Rhodovibrio</taxon>
    </lineage>
</organism>
<sequence>MIVIDRLKQIFTRRRGRAAWMMHQLRIPSRKPIYFAACEFRVPVEGFLRGTHDGMAQKCQSPARALWYNVGWMPGVQRPVLLARQGYRTDIDLMATDDAPRN</sequence>
<reference evidence="1" key="1">
    <citation type="submission" date="2017-08" db="EMBL/GenBank/DDBJ databases">
        <authorList>
            <person name="Imhoff J.F."/>
            <person name="Rahn T."/>
            <person name="Kuenzel S."/>
            <person name="Neulinger S.C."/>
        </authorList>
    </citation>
    <scope>NUCLEOTIDE SEQUENCE</scope>
    <source>
        <strain evidence="1">DSM 9154</strain>
    </source>
</reference>
<gene>
    <name evidence="1" type="ORF">CKO21_13740</name>
</gene>
<keyword evidence="2" id="KW-1185">Reference proteome</keyword>
<dbReference type="EMBL" id="NRRE01000027">
    <property type="protein sequence ID" value="MBK1698305.1"/>
    <property type="molecule type" value="Genomic_DNA"/>
</dbReference>
<proteinExistence type="predicted"/>
<evidence type="ECO:0000313" key="1">
    <source>
        <dbReference type="EMBL" id="MBK1698305.1"/>
    </source>
</evidence>
<protein>
    <submittedName>
        <fullName evidence="1">Uncharacterized protein</fullName>
    </submittedName>
</protein>
<comment type="caution">
    <text evidence="1">The sequence shown here is derived from an EMBL/GenBank/DDBJ whole genome shotgun (WGS) entry which is preliminary data.</text>
</comment>